<reference evidence="4" key="1">
    <citation type="submission" date="2012-04" db="EMBL/GenBank/DDBJ databases">
        <title>The Genome Sequence of Loa loa.</title>
        <authorList>
            <consortium name="The Broad Institute Genome Sequencing Platform"/>
            <consortium name="Broad Institute Genome Sequencing Center for Infectious Disease"/>
            <person name="Nutman T.B."/>
            <person name="Fink D.L."/>
            <person name="Russ C."/>
            <person name="Young S."/>
            <person name="Zeng Q."/>
            <person name="Gargeya S."/>
            <person name="Alvarado L."/>
            <person name="Berlin A."/>
            <person name="Chapman S.B."/>
            <person name="Chen Z."/>
            <person name="Freedman E."/>
            <person name="Gellesch M."/>
            <person name="Goldberg J."/>
            <person name="Griggs A."/>
            <person name="Gujja S."/>
            <person name="Heilman E.R."/>
            <person name="Heiman D."/>
            <person name="Howarth C."/>
            <person name="Mehta T."/>
            <person name="Neiman D."/>
            <person name="Pearson M."/>
            <person name="Roberts A."/>
            <person name="Saif S."/>
            <person name="Shea T."/>
            <person name="Shenoy N."/>
            <person name="Sisk P."/>
            <person name="Stolte C."/>
            <person name="Sykes S."/>
            <person name="White J."/>
            <person name="Yandava C."/>
            <person name="Haas B."/>
            <person name="Henn M.R."/>
            <person name="Nusbaum C."/>
            <person name="Birren B."/>
        </authorList>
    </citation>
    <scope>NUCLEOTIDE SEQUENCE [LARGE SCALE GENOMIC DNA]</scope>
</reference>
<dbReference type="SUPFAM" id="SSF56574">
    <property type="entry name" value="Serpins"/>
    <property type="match status" value="1"/>
</dbReference>
<evidence type="ECO:0000256" key="1">
    <source>
        <dbReference type="ARBA" id="ARBA00009500"/>
    </source>
</evidence>
<dbReference type="Proteomes" id="UP000095285">
    <property type="component" value="Unassembled WGS sequence"/>
</dbReference>
<evidence type="ECO:0000256" key="2">
    <source>
        <dbReference type="RuleBase" id="RU000411"/>
    </source>
</evidence>
<keyword evidence="4" id="KW-1185">Reference proteome</keyword>
<comment type="similarity">
    <text evidence="1 2">Belongs to the serpin family.</text>
</comment>
<dbReference type="WBParaSite" id="EN70_11695">
    <property type="protein sequence ID" value="EN70_11695"/>
    <property type="gene ID" value="EN70_11695"/>
</dbReference>
<evidence type="ECO:0000313" key="5">
    <source>
        <dbReference type="WBParaSite" id="EN70_11695"/>
    </source>
</evidence>
<dbReference type="eggNOG" id="KOG2392">
    <property type="taxonomic scope" value="Eukaryota"/>
</dbReference>
<dbReference type="Pfam" id="PF00079">
    <property type="entry name" value="Serpin"/>
    <property type="match status" value="1"/>
</dbReference>
<evidence type="ECO:0000313" key="4">
    <source>
        <dbReference type="Proteomes" id="UP000095285"/>
    </source>
</evidence>
<proteinExistence type="inferred from homology"/>
<accession>A0A1I7VAL3</accession>
<dbReference type="GO" id="GO:0004867">
    <property type="term" value="F:serine-type endopeptidase inhibitor activity"/>
    <property type="evidence" value="ECO:0007669"/>
    <property type="project" value="InterPro"/>
</dbReference>
<dbReference type="InterPro" id="IPR042185">
    <property type="entry name" value="Serpin_sf_2"/>
</dbReference>
<evidence type="ECO:0000259" key="3">
    <source>
        <dbReference type="SMART" id="SM00093"/>
    </source>
</evidence>
<dbReference type="InterPro" id="IPR023795">
    <property type="entry name" value="Serpin_CS"/>
</dbReference>
<dbReference type="Gene3D" id="2.30.39.10">
    <property type="entry name" value="Alpha-1-antitrypsin, domain 1"/>
    <property type="match status" value="1"/>
</dbReference>
<dbReference type="InterPro" id="IPR042178">
    <property type="entry name" value="Serpin_sf_1"/>
</dbReference>
<feature type="domain" description="Serpin" evidence="3">
    <location>
        <begin position="5"/>
        <end position="358"/>
    </location>
</feature>
<name>A0A1I7VAL3_LOALO</name>
<organism evidence="4 5">
    <name type="scientific">Loa loa</name>
    <name type="common">Eye worm</name>
    <name type="synonym">Filaria loa</name>
    <dbReference type="NCBI Taxonomy" id="7209"/>
    <lineage>
        <taxon>Eukaryota</taxon>
        <taxon>Metazoa</taxon>
        <taxon>Ecdysozoa</taxon>
        <taxon>Nematoda</taxon>
        <taxon>Chromadorea</taxon>
        <taxon>Rhabditida</taxon>
        <taxon>Spirurina</taxon>
        <taxon>Spiruromorpha</taxon>
        <taxon>Filarioidea</taxon>
        <taxon>Onchocercidae</taxon>
        <taxon>Loa</taxon>
    </lineage>
</organism>
<dbReference type="GO" id="GO:0005615">
    <property type="term" value="C:extracellular space"/>
    <property type="evidence" value="ECO:0007669"/>
    <property type="project" value="InterPro"/>
</dbReference>
<dbReference type="PANTHER" id="PTHR11461:SF211">
    <property type="entry name" value="GH10112P-RELATED"/>
    <property type="match status" value="1"/>
</dbReference>
<dbReference type="InterPro" id="IPR023796">
    <property type="entry name" value="Serpin_dom"/>
</dbReference>
<protein>
    <submittedName>
        <fullName evidence="5">SERPIN domain-containing protein</fullName>
    </submittedName>
</protein>
<dbReference type="SMART" id="SM00093">
    <property type="entry name" value="SERPIN"/>
    <property type="match status" value="1"/>
</dbReference>
<sequence length="382" mass="44074">MDFALELLRYSSEADETSLLSPFAVVSAMSVLYSGARGKTEREIGAAISAGQTKRTFENFMECTIKNIRNQLKRKNFTAHYSTKIYEEGNFLRSDFKDIANQQYAYDLAQIDFASFLQANGSEFNKWANREKNIGVGSTAHVISHYPVYLFNKLEFDAYWQYEFPPLNYLSSFHFAKSRKIDVAMMIRTAEFPYYEDRQMQIVSLPLKNSEMEMLIILPKEIFGLEDFEAELTGEKLFNYIDKLVVSGNVTVRMPKFTFKNKLYLTSALKKMGMRSMFERTADFSGISNKKSPTFIDVLNIAHIKINEKGINNKTSCISIDDVVAIGNGEQFIADHPFLYVIINNRETILWMGRFAPKKREMIVENLEKVVEIKEILKKKEK</sequence>
<dbReference type="InterPro" id="IPR036186">
    <property type="entry name" value="Serpin_sf"/>
</dbReference>
<dbReference type="InterPro" id="IPR000215">
    <property type="entry name" value="Serpin_fam"/>
</dbReference>
<dbReference type="AlphaFoldDB" id="A0A1I7VAL3"/>
<dbReference type="PANTHER" id="PTHR11461">
    <property type="entry name" value="SERINE PROTEASE INHIBITOR, SERPIN"/>
    <property type="match status" value="1"/>
</dbReference>
<reference evidence="5" key="2">
    <citation type="submission" date="2016-11" db="UniProtKB">
        <authorList>
            <consortium name="WormBaseParasite"/>
        </authorList>
    </citation>
    <scope>IDENTIFICATION</scope>
</reference>
<dbReference type="Gene3D" id="3.30.497.10">
    <property type="entry name" value="Antithrombin, subunit I, domain 2"/>
    <property type="match status" value="1"/>
</dbReference>
<dbReference type="STRING" id="7209.A0A1I7VAL3"/>
<dbReference type="PROSITE" id="PS00284">
    <property type="entry name" value="SERPIN"/>
    <property type="match status" value="1"/>
</dbReference>